<sequence length="121" mass="13794">MPCLEYLLLSGNLLPSYPASRTFSYQVTSFLHALPRVPSLIRLTPPYLATVVVISTFANKLCDGPLCSYIIDQEKQSCVSYWWTNVLYINNLYPGMFKLEQLRLLQDQSPFGSIIIRNNVT</sequence>
<accession>A0A9P0EA91</accession>
<protein>
    <submittedName>
        <fullName evidence="1">Uncharacterized protein</fullName>
    </submittedName>
</protein>
<reference evidence="1" key="1">
    <citation type="submission" date="2022-01" db="EMBL/GenBank/DDBJ databases">
        <authorList>
            <person name="King R."/>
        </authorList>
    </citation>
    <scope>NUCLEOTIDE SEQUENCE</scope>
</reference>
<gene>
    <name evidence="1" type="ORF">NEZAVI_LOCUS4967</name>
</gene>
<evidence type="ECO:0000313" key="2">
    <source>
        <dbReference type="Proteomes" id="UP001152798"/>
    </source>
</evidence>
<dbReference type="PANTHER" id="PTHR11161">
    <property type="entry name" value="O-ACYLTRANSFERASE"/>
    <property type="match status" value="1"/>
</dbReference>
<dbReference type="InterPro" id="IPR052728">
    <property type="entry name" value="O2_lipid_transport_reg"/>
</dbReference>
<dbReference type="AlphaFoldDB" id="A0A9P0EA91"/>
<organism evidence="1 2">
    <name type="scientific">Nezara viridula</name>
    <name type="common">Southern green stink bug</name>
    <name type="synonym">Cimex viridulus</name>
    <dbReference type="NCBI Taxonomy" id="85310"/>
    <lineage>
        <taxon>Eukaryota</taxon>
        <taxon>Metazoa</taxon>
        <taxon>Ecdysozoa</taxon>
        <taxon>Arthropoda</taxon>
        <taxon>Hexapoda</taxon>
        <taxon>Insecta</taxon>
        <taxon>Pterygota</taxon>
        <taxon>Neoptera</taxon>
        <taxon>Paraneoptera</taxon>
        <taxon>Hemiptera</taxon>
        <taxon>Heteroptera</taxon>
        <taxon>Panheteroptera</taxon>
        <taxon>Pentatomomorpha</taxon>
        <taxon>Pentatomoidea</taxon>
        <taxon>Pentatomidae</taxon>
        <taxon>Pentatominae</taxon>
        <taxon>Nezara</taxon>
    </lineage>
</organism>
<dbReference type="EMBL" id="OV725079">
    <property type="protein sequence ID" value="CAH1394466.1"/>
    <property type="molecule type" value="Genomic_DNA"/>
</dbReference>
<dbReference type="OrthoDB" id="118951at2759"/>
<dbReference type="Proteomes" id="UP001152798">
    <property type="component" value="Chromosome 3"/>
</dbReference>
<evidence type="ECO:0000313" key="1">
    <source>
        <dbReference type="EMBL" id="CAH1394466.1"/>
    </source>
</evidence>
<proteinExistence type="predicted"/>
<name>A0A9P0EA91_NEZVI</name>
<keyword evidence="2" id="KW-1185">Reference proteome</keyword>
<dbReference type="PANTHER" id="PTHR11161:SF72">
    <property type="entry name" value="FI21449P1"/>
    <property type="match status" value="1"/>
</dbReference>